<gene>
    <name evidence="2" type="ORF">EUX98_g5725</name>
</gene>
<dbReference type="Proteomes" id="UP000308730">
    <property type="component" value="Unassembled WGS sequence"/>
</dbReference>
<dbReference type="EMBL" id="SGPM01000178">
    <property type="protein sequence ID" value="THH28459.1"/>
    <property type="molecule type" value="Genomic_DNA"/>
</dbReference>
<evidence type="ECO:0000313" key="2">
    <source>
        <dbReference type="EMBL" id="THH28459.1"/>
    </source>
</evidence>
<evidence type="ECO:0000313" key="3">
    <source>
        <dbReference type="Proteomes" id="UP000308730"/>
    </source>
</evidence>
<keyword evidence="3" id="KW-1185">Reference proteome</keyword>
<sequence>MKIPKNCAATSSNPPPVTAAPADENTLVHSESVKKGKRKAPAASPSPSSRSTPADSSHAAPIPSNDENALDDPDQWKVELLMNVRTTILANQNSIYLGSSAVSPTNFHWVAHGGSTKLLCKTGSTESAVFSIICCIHPSSYVAPDAHWRASNRFNSKFEKAKLSFILCKPPGFPDFTRDFDQAYNLLANIITAAHTPSVSKHDGVLHPISDSEIGLQARHLIFRPESSLAEGTVNPSELSDEFTIDGYPLDDNIDAADAMRALDRRTKQRLEINPLTAYDDEGHTLLPSDYTDSLPNAVVALSFVLSKNFIATNEKKDVFTADVSHIRIVLPPYDVEPIIPPLKHIPIAAKDNFIGDIHRPVKHLRTE</sequence>
<name>A0A4S4MR24_9APHY</name>
<protein>
    <submittedName>
        <fullName evidence="2">Uncharacterized protein</fullName>
    </submittedName>
</protein>
<comment type="caution">
    <text evidence="2">The sequence shown here is derived from an EMBL/GenBank/DDBJ whole genome shotgun (WGS) entry which is preliminary data.</text>
</comment>
<evidence type="ECO:0000256" key="1">
    <source>
        <dbReference type="SAM" id="MobiDB-lite"/>
    </source>
</evidence>
<reference evidence="2 3" key="1">
    <citation type="submission" date="2019-02" db="EMBL/GenBank/DDBJ databases">
        <title>Genome sequencing of the rare red list fungi Antrodiella citrinella (Flaviporus citrinellus).</title>
        <authorList>
            <person name="Buettner E."/>
            <person name="Kellner H."/>
        </authorList>
    </citation>
    <scope>NUCLEOTIDE SEQUENCE [LARGE SCALE GENOMIC DNA]</scope>
    <source>
        <strain evidence="2 3">DSM 108506</strain>
    </source>
</reference>
<feature type="region of interest" description="Disordered" evidence="1">
    <location>
        <begin position="1"/>
        <end position="71"/>
    </location>
</feature>
<feature type="compositionally biased region" description="Low complexity" evidence="1">
    <location>
        <begin position="41"/>
        <end position="57"/>
    </location>
</feature>
<proteinExistence type="predicted"/>
<organism evidence="2 3">
    <name type="scientific">Antrodiella citrinella</name>
    <dbReference type="NCBI Taxonomy" id="2447956"/>
    <lineage>
        <taxon>Eukaryota</taxon>
        <taxon>Fungi</taxon>
        <taxon>Dikarya</taxon>
        <taxon>Basidiomycota</taxon>
        <taxon>Agaricomycotina</taxon>
        <taxon>Agaricomycetes</taxon>
        <taxon>Polyporales</taxon>
        <taxon>Steccherinaceae</taxon>
        <taxon>Antrodiella</taxon>
    </lineage>
</organism>
<accession>A0A4S4MR24</accession>
<dbReference type="OrthoDB" id="2758200at2759"/>
<dbReference type="AlphaFoldDB" id="A0A4S4MR24"/>